<proteinExistence type="predicted"/>
<dbReference type="EMBL" id="CDPU01000003">
    <property type="protein sequence ID" value="CEO45756.1"/>
    <property type="molecule type" value="Genomic_DNA"/>
</dbReference>
<dbReference type="AlphaFoldDB" id="A0A0B7JTE0"/>
<sequence length="108" mass="12102">MNASAFVTRPVMATLASAVPESTYSFPYVGMIRNDEPAVVGNDNYPMAINGYFDRVLEAVVQQVHHHVALTACLEDLKCGSQYYSDPSALMRSSFQTVSRCWWFWITA</sequence>
<organism evidence="1">
    <name type="scientific">Bionectria ochroleuca</name>
    <name type="common">Gliocladium roseum</name>
    <dbReference type="NCBI Taxonomy" id="29856"/>
    <lineage>
        <taxon>Eukaryota</taxon>
        <taxon>Fungi</taxon>
        <taxon>Dikarya</taxon>
        <taxon>Ascomycota</taxon>
        <taxon>Pezizomycotina</taxon>
        <taxon>Sordariomycetes</taxon>
        <taxon>Hypocreomycetidae</taxon>
        <taxon>Hypocreales</taxon>
        <taxon>Bionectriaceae</taxon>
        <taxon>Clonostachys</taxon>
    </lineage>
</organism>
<reference evidence="1" key="1">
    <citation type="submission" date="2015-01" db="EMBL/GenBank/DDBJ databases">
        <authorList>
            <person name="Durling Mikael"/>
        </authorList>
    </citation>
    <scope>NUCLEOTIDE SEQUENCE</scope>
</reference>
<name>A0A0B7JTE0_BIOOC</name>
<gene>
    <name evidence="1" type="ORF">BN869_000001811_1</name>
</gene>
<accession>A0A0B7JTE0</accession>
<protein>
    <submittedName>
        <fullName evidence="1">Uncharacterized protein</fullName>
    </submittedName>
</protein>
<evidence type="ECO:0000313" key="1">
    <source>
        <dbReference type="EMBL" id="CEO45756.1"/>
    </source>
</evidence>